<dbReference type="AlphaFoldDB" id="W6UA55"/>
<organism evidence="1 2">
    <name type="scientific">Echinococcus granulosus</name>
    <name type="common">Hydatid tapeworm</name>
    <dbReference type="NCBI Taxonomy" id="6210"/>
    <lineage>
        <taxon>Eukaryota</taxon>
        <taxon>Metazoa</taxon>
        <taxon>Spiralia</taxon>
        <taxon>Lophotrochozoa</taxon>
        <taxon>Platyhelminthes</taxon>
        <taxon>Cestoda</taxon>
        <taxon>Eucestoda</taxon>
        <taxon>Cyclophyllidea</taxon>
        <taxon>Taeniidae</taxon>
        <taxon>Echinococcus</taxon>
        <taxon>Echinococcus granulosus group</taxon>
    </lineage>
</organism>
<dbReference type="KEGG" id="egl:EGR_09794"/>
<evidence type="ECO:0000313" key="1">
    <source>
        <dbReference type="EMBL" id="EUB55357.1"/>
    </source>
</evidence>
<reference evidence="1 2" key="1">
    <citation type="journal article" date="2013" name="Nat. Genet.">
        <title>The genome of the hydatid tapeworm Echinococcus granulosus.</title>
        <authorList>
            <person name="Zheng H."/>
            <person name="Zhang W."/>
            <person name="Zhang L."/>
            <person name="Zhang Z."/>
            <person name="Li J."/>
            <person name="Lu G."/>
            <person name="Zhu Y."/>
            <person name="Wang Y."/>
            <person name="Huang Y."/>
            <person name="Liu J."/>
            <person name="Kang H."/>
            <person name="Chen J."/>
            <person name="Wang L."/>
            <person name="Chen A."/>
            <person name="Yu S."/>
            <person name="Gao Z."/>
            <person name="Jin L."/>
            <person name="Gu W."/>
            <person name="Wang Z."/>
            <person name="Zhao L."/>
            <person name="Shi B."/>
            <person name="Wen H."/>
            <person name="Lin R."/>
            <person name="Jones M.K."/>
            <person name="Brejova B."/>
            <person name="Vinar T."/>
            <person name="Zhao G."/>
            <person name="McManus D.P."/>
            <person name="Chen Z."/>
            <person name="Zhou Y."/>
            <person name="Wang S."/>
        </authorList>
    </citation>
    <scope>NUCLEOTIDE SEQUENCE [LARGE SCALE GENOMIC DNA]</scope>
</reference>
<dbReference type="CTD" id="36345509"/>
<dbReference type="Proteomes" id="UP000019149">
    <property type="component" value="Unassembled WGS sequence"/>
</dbReference>
<evidence type="ECO:0000313" key="2">
    <source>
        <dbReference type="Proteomes" id="UP000019149"/>
    </source>
</evidence>
<gene>
    <name evidence="1" type="ORF">EGR_09794</name>
</gene>
<comment type="caution">
    <text evidence="1">The sequence shown here is derived from an EMBL/GenBank/DDBJ whole genome shotgun (WGS) entry which is preliminary data.</text>
</comment>
<dbReference type="GeneID" id="36345509"/>
<keyword evidence="2" id="KW-1185">Reference proteome</keyword>
<name>W6UA55_ECHGR</name>
<sequence>MLYNLSPSIEGLKLITIYKISSLNQTGITFKAYKRLDLEWNIYSCRAATQQYKTHIEMHPASQRERCAWMAYQSRSVLNHYLKIYSEGQLMQITCHID</sequence>
<dbReference type="RefSeq" id="XP_024346553.1">
    <property type="nucleotide sequence ID" value="XM_024499043.1"/>
</dbReference>
<proteinExistence type="predicted"/>
<dbReference type="EMBL" id="APAU02000167">
    <property type="protein sequence ID" value="EUB55357.1"/>
    <property type="molecule type" value="Genomic_DNA"/>
</dbReference>
<protein>
    <submittedName>
        <fullName evidence="1">Uncharacterized protein</fullName>
    </submittedName>
</protein>
<accession>W6UA55</accession>